<evidence type="ECO:0000313" key="2">
    <source>
        <dbReference type="EMBL" id="SHN66240.1"/>
    </source>
</evidence>
<proteinExistence type="predicted"/>
<evidence type="ECO:0000313" key="3">
    <source>
        <dbReference type="Proteomes" id="UP000184096"/>
    </source>
</evidence>
<keyword evidence="3" id="KW-1185">Reference proteome</keyword>
<gene>
    <name evidence="2" type="ORF">SAMN05444170_0881</name>
</gene>
<protein>
    <submittedName>
        <fullName evidence="2">Uncharacterized protein</fullName>
    </submittedName>
</protein>
<accession>A0A1M7T669</accession>
<organism evidence="2 3">
    <name type="scientific">Bradyrhizobium erythrophlei</name>
    <dbReference type="NCBI Taxonomy" id="1437360"/>
    <lineage>
        <taxon>Bacteria</taxon>
        <taxon>Pseudomonadati</taxon>
        <taxon>Pseudomonadota</taxon>
        <taxon>Alphaproteobacteria</taxon>
        <taxon>Hyphomicrobiales</taxon>
        <taxon>Nitrobacteraceae</taxon>
        <taxon>Bradyrhizobium</taxon>
    </lineage>
</organism>
<dbReference type="OrthoDB" id="9931164at2"/>
<name>A0A1M7T669_9BRAD</name>
<keyword evidence="1" id="KW-0472">Membrane</keyword>
<reference evidence="3" key="1">
    <citation type="submission" date="2016-11" db="EMBL/GenBank/DDBJ databases">
        <authorList>
            <person name="Varghese N."/>
            <person name="Submissions S."/>
        </authorList>
    </citation>
    <scope>NUCLEOTIDE SEQUENCE [LARGE SCALE GENOMIC DNA]</scope>
    <source>
        <strain evidence="3">GAS401</strain>
    </source>
</reference>
<dbReference type="EMBL" id="LT670849">
    <property type="protein sequence ID" value="SHN66240.1"/>
    <property type="molecule type" value="Genomic_DNA"/>
</dbReference>
<dbReference type="RefSeq" id="WP_156898384.1">
    <property type="nucleotide sequence ID" value="NZ_LT670849.1"/>
</dbReference>
<sequence>MRSSVWIAIFVGSTIGGMVPELWGGDMLSYSGVLLSGVGAFAGLWVAYRL</sequence>
<keyword evidence="1" id="KW-0812">Transmembrane</keyword>
<evidence type="ECO:0000256" key="1">
    <source>
        <dbReference type="SAM" id="Phobius"/>
    </source>
</evidence>
<feature type="transmembrane region" description="Helical" evidence="1">
    <location>
        <begin position="27"/>
        <end position="48"/>
    </location>
</feature>
<dbReference type="Proteomes" id="UP000184096">
    <property type="component" value="Chromosome I"/>
</dbReference>
<dbReference type="AlphaFoldDB" id="A0A1M7T669"/>
<keyword evidence="1" id="KW-1133">Transmembrane helix</keyword>